<comment type="caution">
    <text evidence="2">The sequence shown here is derived from an EMBL/GenBank/DDBJ whole genome shotgun (WGS) entry which is preliminary data.</text>
</comment>
<proteinExistence type="predicted"/>
<feature type="region of interest" description="Disordered" evidence="1">
    <location>
        <begin position="1"/>
        <end position="36"/>
    </location>
</feature>
<gene>
    <name evidence="2" type="ORF">EB796_015991</name>
</gene>
<feature type="region of interest" description="Disordered" evidence="1">
    <location>
        <begin position="481"/>
        <end position="507"/>
    </location>
</feature>
<feature type="compositionally biased region" description="Acidic residues" evidence="1">
    <location>
        <begin position="496"/>
        <end position="507"/>
    </location>
</feature>
<dbReference type="EMBL" id="VXIV02002437">
    <property type="protein sequence ID" value="KAF6025740.1"/>
    <property type="molecule type" value="Genomic_DNA"/>
</dbReference>
<protein>
    <submittedName>
        <fullName evidence="2">Uncharacterized protein</fullName>
    </submittedName>
</protein>
<evidence type="ECO:0000256" key="1">
    <source>
        <dbReference type="SAM" id="MobiDB-lite"/>
    </source>
</evidence>
<evidence type="ECO:0000313" key="2">
    <source>
        <dbReference type="EMBL" id="KAF6025740.1"/>
    </source>
</evidence>
<feature type="compositionally biased region" description="Polar residues" evidence="1">
    <location>
        <begin position="11"/>
        <end position="27"/>
    </location>
</feature>
<keyword evidence="3" id="KW-1185">Reference proteome</keyword>
<dbReference type="AlphaFoldDB" id="A0A7J7JHJ9"/>
<sequence>MGCTDSRVIEVSSQTNVKLQQKSQSKAAPNDKSKPDTYTVKDFFDTILTVPETDGTPYTQPQLPNHYMQHEITFQNDNVDNEIWNKKLKVDKKSKVSKDATKKGKDDEITWHYRKLPNRKYTEPENVFKVHIEFEQGSKKKQVIVVGGLYLGSAAASQVNIFEQINVETTHSLVILGNLFDTLSYDAFHQKPSDITEIETALADSESALSSLRKLAESVDVYYLRGSHDFKLTRVAIERLLGDKVRYVQEKYLLMLLKVENECYRVRLMTGQEWDILSFREGLSGSQLLVDEPIGSYLARAASANPKFSISALIRPIISSIPSDLSAQFLQQISKRPLQDKLTEKMLLAALQLTQSEDLIDIKCLVDEGKYIGVQSIVEYPFIKYTLEQVGEEKLMSMLKAMIGDYSEVAKSFQEDVLIVGLGEEATLSKVLTDSGQDIVCASTGSCSLRSDKLTTLCLTFPKQGSNGKVEIITPKATETITESTSSSQVQKTEIKEDEDTISVESL</sequence>
<dbReference type="Proteomes" id="UP000593567">
    <property type="component" value="Unassembled WGS sequence"/>
</dbReference>
<accession>A0A7J7JHJ9</accession>
<organism evidence="2 3">
    <name type="scientific">Bugula neritina</name>
    <name type="common">Brown bryozoan</name>
    <name type="synonym">Sertularia neritina</name>
    <dbReference type="NCBI Taxonomy" id="10212"/>
    <lineage>
        <taxon>Eukaryota</taxon>
        <taxon>Metazoa</taxon>
        <taxon>Spiralia</taxon>
        <taxon>Lophotrochozoa</taxon>
        <taxon>Bryozoa</taxon>
        <taxon>Gymnolaemata</taxon>
        <taxon>Cheilostomatida</taxon>
        <taxon>Flustrina</taxon>
        <taxon>Buguloidea</taxon>
        <taxon>Bugulidae</taxon>
        <taxon>Bugula</taxon>
    </lineage>
</organism>
<reference evidence="2" key="1">
    <citation type="submission" date="2020-06" db="EMBL/GenBank/DDBJ databases">
        <title>Draft genome of Bugula neritina, a colonial animal packing powerful symbionts and potential medicines.</title>
        <authorList>
            <person name="Rayko M."/>
        </authorList>
    </citation>
    <scope>NUCLEOTIDE SEQUENCE [LARGE SCALE GENOMIC DNA]</scope>
    <source>
        <strain evidence="2">Kwan_BN1</strain>
    </source>
</reference>
<evidence type="ECO:0000313" key="3">
    <source>
        <dbReference type="Proteomes" id="UP000593567"/>
    </source>
</evidence>
<name>A0A7J7JHJ9_BUGNE</name>